<evidence type="ECO:0000256" key="2">
    <source>
        <dbReference type="ARBA" id="ARBA00022963"/>
    </source>
</evidence>
<organism evidence="5 6">
    <name type="scientific">Caulobacter segnis</name>
    <dbReference type="NCBI Taxonomy" id="88688"/>
    <lineage>
        <taxon>Bacteria</taxon>
        <taxon>Pseudomonadati</taxon>
        <taxon>Pseudomonadota</taxon>
        <taxon>Alphaproteobacteria</taxon>
        <taxon>Caulobacterales</taxon>
        <taxon>Caulobacteraceae</taxon>
        <taxon>Caulobacter</taxon>
    </lineage>
</organism>
<dbReference type="Proteomes" id="UP000249393">
    <property type="component" value="Unassembled WGS sequence"/>
</dbReference>
<reference evidence="5 6" key="1">
    <citation type="submission" date="2017-08" db="EMBL/GenBank/DDBJ databases">
        <title>Infants hospitalized years apart are colonized by the same room-sourced microbial strains.</title>
        <authorList>
            <person name="Brooks B."/>
            <person name="Olm M.R."/>
            <person name="Firek B.A."/>
            <person name="Baker R."/>
            <person name="Thomas B.C."/>
            <person name="Morowitz M.J."/>
            <person name="Banfield J.F."/>
        </authorList>
    </citation>
    <scope>NUCLEOTIDE SEQUENCE [LARGE SCALE GENOMIC DNA]</scope>
    <source>
        <strain evidence="5">S2_003_000_R2_4</strain>
    </source>
</reference>
<dbReference type="PANTHER" id="PTHR10272">
    <property type="entry name" value="PLATELET-ACTIVATING FACTOR ACETYLHYDROLASE"/>
    <property type="match status" value="1"/>
</dbReference>
<evidence type="ECO:0000313" key="6">
    <source>
        <dbReference type="Proteomes" id="UP000249393"/>
    </source>
</evidence>
<protein>
    <submittedName>
        <fullName evidence="5">Dienelactone hydrolase</fullName>
    </submittedName>
</protein>
<dbReference type="Gene3D" id="3.40.50.1820">
    <property type="entry name" value="alpha/beta hydrolase"/>
    <property type="match status" value="1"/>
</dbReference>
<evidence type="ECO:0000313" key="5">
    <source>
        <dbReference type="EMBL" id="PZR34831.1"/>
    </source>
</evidence>
<feature type="chain" id="PRO_5016114092" evidence="4">
    <location>
        <begin position="22"/>
        <end position="450"/>
    </location>
</feature>
<accession>A0A2W5XC07</accession>
<name>A0A2W5XC07_9CAUL</name>
<dbReference type="Pfam" id="PF03403">
    <property type="entry name" value="PAF-AH_p_II"/>
    <property type="match status" value="1"/>
</dbReference>
<keyword evidence="1 5" id="KW-0378">Hydrolase</keyword>
<keyword evidence="3" id="KW-0443">Lipid metabolism</keyword>
<dbReference type="AlphaFoldDB" id="A0A2W5XC07"/>
<keyword evidence="4" id="KW-0732">Signal</keyword>
<comment type="caution">
    <text evidence="5">The sequence shown here is derived from an EMBL/GenBank/DDBJ whole genome shotgun (WGS) entry which is preliminary data.</text>
</comment>
<evidence type="ECO:0000256" key="4">
    <source>
        <dbReference type="SAM" id="SignalP"/>
    </source>
</evidence>
<keyword evidence="2" id="KW-0442">Lipid degradation</keyword>
<gene>
    <name evidence="5" type="ORF">DI526_09020</name>
</gene>
<feature type="signal peptide" evidence="4">
    <location>
        <begin position="1"/>
        <end position="21"/>
    </location>
</feature>
<dbReference type="EMBL" id="QFQZ01000022">
    <property type="protein sequence ID" value="PZR34831.1"/>
    <property type="molecule type" value="Genomic_DNA"/>
</dbReference>
<evidence type="ECO:0000256" key="3">
    <source>
        <dbReference type="ARBA" id="ARBA00023098"/>
    </source>
</evidence>
<sequence>MKVPTGLLLCLLLTAPGVAAAQETLADQPALAAAGAYPVGVMTQTLTQKDQPDLVASDLAAGKLARADRPLPLTIWYPAVRPAAGAATVRYTMPDKPAAGKAPAQVPYKVGGAYADAKPVRGQAFPLVVISHGYRNWATSFSDLAENLASKGYVVAAIDHHDLEPVTLAAPQLSFATTVITRVADQRFVIEALTKGAKVGPLKDVYDPGNVALIGYSMGGFGALATMGAGLDPNSTLAKAVPGGLLKPFTADNPAFAAGAPRNVKAMVAFAPWGGAPPLRAWTSDSLARITVPSLLIVGDHDDVSGYADGVAWLYDGMRGSDRNLLVYENARHNIARDGTPPSLVGEFSSVARFEEPVWRRDRILTINRHFVTAFLDATLKGDKAHGSYLTVPTPNAADGVWRVGQDGAQDGAYASPSNPASAGYWPGFQNRWALGLQFRKDAAEAPSKP</sequence>
<dbReference type="SUPFAM" id="SSF53474">
    <property type="entry name" value="alpha/beta-Hydrolases"/>
    <property type="match status" value="1"/>
</dbReference>
<dbReference type="GO" id="GO:0003847">
    <property type="term" value="F:1-alkyl-2-acetylglycerophosphocholine esterase activity"/>
    <property type="evidence" value="ECO:0007669"/>
    <property type="project" value="TreeGrafter"/>
</dbReference>
<proteinExistence type="predicted"/>
<dbReference type="GO" id="GO:0016042">
    <property type="term" value="P:lipid catabolic process"/>
    <property type="evidence" value="ECO:0007669"/>
    <property type="project" value="UniProtKB-KW"/>
</dbReference>
<evidence type="ECO:0000256" key="1">
    <source>
        <dbReference type="ARBA" id="ARBA00022801"/>
    </source>
</evidence>
<dbReference type="PANTHER" id="PTHR10272:SF0">
    <property type="entry name" value="PLATELET-ACTIVATING FACTOR ACETYLHYDROLASE"/>
    <property type="match status" value="1"/>
</dbReference>
<dbReference type="InterPro" id="IPR029058">
    <property type="entry name" value="AB_hydrolase_fold"/>
</dbReference>